<feature type="region of interest" description="Disordered" evidence="1">
    <location>
        <begin position="225"/>
        <end position="248"/>
    </location>
</feature>
<evidence type="ECO:0000313" key="3">
    <source>
        <dbReference type="Proteomes" id="UP001148786"/>
    </source>
</evidence>
<dbReference type="Proteomes" id="UP001148786">
    <property type="component" value="Unassembled WGS sequence"/>
</dbReference>
<keyword evidence="3" id="KW-1185">Reference proteome</keyword>
<protein>
    <submittedName>
        <fullName evidence="2">Uncharacterized protein</fullName>
    </submittedName>
</protein>
<dbReference type="PANTHER" id="PTHR12975">
    <property type="entry name" value="TRANSPORT PROTEIN TRAPP"/>
    <property type="match status" value="1"/>
</dbReference>
<feature type="compositionally biased region" description="Pro residues" evidence="1">
    <location>
        <begin position="225"/>
        <end position="247"/>
    </location>
</feature>
<dbReference type="EMBL" id="JANKHO010000054">
    <property type="protein sequence ID" value="KAJ3516458.1"/>
    <property type="molecule type" value="Genomic_DNA"/>
</dbReference>
<evidence type="ECO:0000256" key="1">
    <source>
        <dbReference type="SAM" id="MobiDB-lite"/>
    </source>
</evidence>
<proteinExistence type="predicted"/>
<dbReference type="PANTHER" id="PTHR12975:SF6">
    <property type="entry name" value="TRAFFICKING PROTEIN PARTICLE COMPLEX SUBUNIT 8"/>
    <property type="match status" value="1"/>
</dbReference>
<dbReference type="InterPro" id="IPR024420">
    <property type="entry name" value="TRAPP_III_complex_Trs85"/>
</dbReference>
<comment type="caution">
    <text evidence="2">The sequence shown here is derived from an EMBL/GenBank/DDBJ whole genome shotgun (WGS) entry which is preliminary data.</text>
</comment>
<gene>
    <name evidence="2" type="ORF">NLJ89_g1109</name>
</gene>
<reference evidence="2" key="1">
    <citation type="submission" date="2022-07" db="EMBL/GenBank/DDBJ databases">
        <title>Genome Sequence of Agrocybe chaxingu.</title>
        <authorList>
            <person name="Buettner E."/>
        </authorList>
    </citation>
    <scope>NUCLEOTIDE SEQUENCE</scope>
    <source>
        <strain evidence="2">MP-N11</strain>
    </source>
</reference>
<dbReference type="GO" id="GO:1990072">
    <property type="term" value="C:TRAPPIII protein complex"/>
    <property type="evidence" value="ECO:0007669"/>
    <property type="project" value="TreeGrafter"/>
</dbReference>
<organism evidence="2 3">
    <name type="scientific">Agrocybe chaxingu</name>
    <dbReference type="NCBI Taxonomy" id="84603"/>
    <lineage>
        <taxon>Eukaryota</taxon>
        <taxon>Fungi</taxon>
        <taxon>Dikarya</taxon>
        <taxon>Basidiomycota</taxon>
        <taxon>Agaricomycotina</taxon>
        <taxon>Agaricomycetes</taxon>
        <taxon>Agaricomycetidae</taxon>
        <taxon>Agaricales</taxon>
        <taxon>Agaricineae</taxon>
        <taxon>Strophariaceae</taxon>
        <taxon>Agrocybe</taxon>
    </lineage>
</organism>
<sequence>MPPSIPTSLSPHICTICSPDLEDTLKAASLPPLPQVLQSFSPLPQVTTRTTSLAPVPHTSFALRFSDLRDVEEACRESEDQRAVRTVDWMTARINNRCAKWVEDLERVGDKDAVRTPWWDELRRCAEGDFVPSKTEGWNHPAALILAVSTTAPNPLQAITTLHSRAQQLPSWVDTNVLRYTLIIHPSHSPLSDEEAGALYNAVKKQFGLHSYLLSLNLPKNPPPPVPVPAPLPRLPPPPSPDSPPRQYPLTPLVNGFAAPGDSLPPTILNTLAMEEKDIQQTAKFTRELVVMSLVPWMEKCVVEWNENTTVSSILFDSTTLRLTLALACTFTCILFCRIPSHSFIFCSHRDYKLAITVWEALRKESKGGSDILPLLLSPSPTTPLHAHAALTGIHPQMLDLPPHLQLRALLYAVRWEAGIATPDFLSSALEGERCLNFIKAEEAPSALLLAQAALLSARKQTWRRAALWYVSAATRLEKCGIRPLTMYFLRKAQELYHVRPPKELSPSFWDSEGKSPTDAQGLEDILSGIEHPLGRLLYTTGDVAGAVRLFLGLLRGAPAFLSFNALLDDAQKSLSNDKLYLDDFRVAYSYWKSTEPASVSSANLEVPINLCITKQSRLRHSGDDTGSDADIWATRQEDWKTFWRSHGGKESVAPAGKVSTDELFWVDLVLRNPLDADINLTNVTLVVRQTGDQDGVSQLDFVEVEVINEVSLGSRESITVPISLKCDRPAKLSITHATYNFLSMFPSKESLSTRGRRLRDTPQQRLTPTYAPDVLIQVEVVPSDHRLMVNFVDDGRLVLLQGENKTIRLWLTNAGSSPISEVWMVAGPDDEVLLGGEDVLLGCTTETEVFQSNNSLKPQPPQRMPLEGLDSDTLQPGQSIEVPITFHAESTGSHELYLLFVYREAEARPFYWTKLARSYEVTPVFEISSSAVPSESQDYAHTVGPSQCSKLILAAAQWSGGHGSRETVEFVSRKLSNVLKGGEPDSSPPPPIDIMCSHISKDPKKPSVRSAAIMNFIHSGRRKYSSRYIAGAHSYIPASSHSSIFPMYNPDALDFVVFWEVPSQGLSGHINLNGISLGAGHGALDDIVEQAEGAKTKRNMYAETQRENVQILDAIRSSEWNAEMNPIALFIKDTDTKYHDFSTGYIS</sequence>
<dbReference type="AlphaFoldDB" id="A0A9W8N0L3"/>
<accession>A0A9W8N0L3</accession>
<dbReference type="Pfam" id="PF12739">
    <property type="entry name" value="TRAPPC-Trs85"/>
    <property type="match status" value="1"/>
</dbReference>
<name>A0A9W8N0L3_9AGAR</name>
<evidence type="ECO:0000313" key="2">
    <source>
        <dbReference type="EMBL" id="KAJ3516458.1"/>
    </source>
</evidence>
<dbReference type="OrthoDB" id="203724at2759"/>